<dbReference type="InterPro" id="IPR036898">
    <property type="entry name" value="RNA_pol_Rpb7-like_N_sf"/>
</dbReference>
<dbReference type="AlphaFoldDB" id="A0ABC8QVC2"/>
<dbReference type="PANTHER" id="PTHR12709:SF6">
    <property type="entry name" value="DNA-DIRECTED RNA POLYMERASE SUBUNIT 7-LIKE PROTEIN"/>
    <property type="match status" value="1"/>
</dbReference>
<dbReference type="SUPFAM" id="SSF88798">
    <property type="entry name" value="N-terminal, heterodimerisation domain of RBP7 (RpoE)"/>
    <property type="match status" value="1"/>
</dbReference>
<comment type="subcellular location">
    <subcellularLocation>
        <location evidence="1 4">Nucleus</location>
    </subcellularLocation>
</comment>
<name>A0ABC8QVC2_9AQUA</name>
<sequence>MVGLVSNMLCEVECCYPVVIPAKSLDRSGLVPQSTIVTCLLKQLLNCKAAEECGYFLAVTNLKSIDNGKFNDSDKYLLFLVTFCCRTFLPVNGEVMLGVVQSIHRRGVFLKCGPMKYVYLSARKMPNYYYVDGKNPYFISDDLSRIENDVVIRFMVFGVRWTTKNQQVEREFMILATLEGDRLGPISLPGSDELGL</sequence>
<comment type="caution">
    <text evidence="5">The sequence shown here is derived from an EMBL/GenBank/DDBJ whole genome shotgun (WGS) entry which is preliminary data.</text>
</comment>
<evidence type="ECO:0000256" key="2">
    <source>
        <dbReference type="ARBA" id="ARBA00022478"/>
    </source>
</evidence>
<dbReference type="GO" id="GO:0005634">
    <property type="term" value="C:nucleus"/>
    <property type="evidence" value="ECO:0007669"/>
    <property type="project" value="UniProtKB-SubCell"/>
</dbReference>
<dbReference type="InterPro" id="IPR012340">
    <property type="entry name" value="NA-bd_OB-fold"/>
</dbReference>
<evidence type="ECO:0000256" key="4">
    <source>
        <dbReference type="RuleBase" id="RU369086"/>
    </source>
</evidence>
<keyword evidence="2 4" id="KW-0240">DNA-directed RNA polymerase</keyword>
<dbReference type="Proteomes" id="UP001642360">
    <property type="component" value="Unassembled WGS sequence"/>
</dbReference>
<protein>
    <recommendedName>
        <fullName evidence="4">DNA-directed RNA polymerase subunit</fullName>
    </recommendedName>
</protein>
<keyword evidence="6" id="KW-1185">Reference proteome</keyword>
<dbReference type="PANTHER" id="PTHR12709">
    <property type="entry name" value="DNA-DIRECTED RNA POLYMERASE II, III"/>
    <property type="match status" value="1"/>
</dbReference>
<proteinExistence type="predicted"/>
<dbReference type="Gene3D" id="3.30.1490.120">
    <property type="entry name" value="RNA polymerase Rpb7-like, N-terminal domain"/>
    <property type="match status" value="1"/>
</dbReference>
<accession>A0ABC8QVC2</accession>
<organism evidence="5 6">
    <name type="scientific">Ilex paraguariensis</name>
    <name type="common">yerba mate</name>
    <dbReference type="NCBI Taxonomy" id="185542"/>
    <lineage>
        <taxon>Eukaryota</taxon>
        <taxon>Viridiplantae</taxon>
        <taxon>Streptophyta</taxon>
        <taxon>Embryophyta</taxon>
        <taxon>Tracheophyta</taxon>
        <taxon>Spermatophyta</taxon>
        <taxon>Magnoliopsida</taxon>
        <taxon>eudicotyledons</taxon>
        <taxon>Gunneridae</taxon>
        <taxon>Pentapetalae</taxon>
        <taxon>asterids</taxon>
        <taxon>campanulids</taxon>
        <taxon>Aquifoliales</taxon>
        <taxon>Aquifoliaceae</taxon>
        <taxon>Ilex</taxon>
    </lineage>
</organism>
<dbReference type="GO" id="GO:0006352">
    <property type="term" value="P:DNA-templated transcription initiation"/>
    <property type="evidence" value="ECO:0007669"/>
    <property type="project" value="UniProtKB-UniRule"/>
</dbReference>
<evidence type="ECO:0000256" key="3">
    <source>
        <dbReference type="ARBA" id="ARBA00023163"/>
    </source>
</evidence>
<evidence type="ECO:0000313" key="5">
    <source>
        <dbReference type="EMBL" id="CAK9136683.1"/>
    </source>
</evidence>
<keyword evidence="3 4" id="KW-0804">Transcription</keyword>
<reference evidence="5 6" key="1">
    <citation type="submission" date="2024-02" db="EMBL/GenBank/DDBJ databases">
        <authorList>
            <person name="Vignale AGUSTIN F."/>
            <person name="Sosa J E."/>
            <person name="Modenutti C."/>
        </authorList>
    </citation>
    <scope>NUCLEOTIDE SEQUENCE [LARGE SCALE GENOMIC DNA]</scope>
</reference>
<comment type="function">
    <text evidence="4">DNA-dependent RNA polymerase which catalyzes the transcription of DNA into RNA using the four ribonucleoside triphosphates as substrates.</text>
</comment>
<keyword evidence="4" id="KW-0539">Nucleus</keyword>
<dbReference type="InterPro" id="IPR045113">
    <property type="entry name" value="Rpb7-like"/>
</dbReference>
<dbReference type="Gene3D" id="2.40.50.140">
    <property type="entry name" value="Nucleic acid-binding proteins"/>
    <property type="match status" value="1"/>
</dbReference>
<evidence type="ECO:0000256" key="1">
    <source>
        <dbReference type="ARBA" id="ARBA00004123"/>
    </source>
</evidence>
<dbReference type="EMBL" id="CAUOFW020000771">
    <property type="protein sequence ID" value="CAK9136683.1"/>
    <property type="molecule type" value="Genomic_DNA"/>
</dbReference>
<evidence type="ECO:0000313" key="6">
    <source>
        <dbReference type="Proteomes" id="UP001642360"/>
    </source>
</evidence>
<dbReference type="GO" id="GO:0000428">
    <property type="term" value="C:DNA-directed RNA polymerase complex"/>
    <property type="evidence" value="ECO:0007669"/>
    <property type="project" value="UniProtKB-KW"/>
</dbReference>
<gene>
    <name evidence="5" type="ORF">ILEXP_LOCUS3684</name>
</gene>
<dbReference type="SUPFAM" id="SSF50249">
    <property type="entry name" value="Nucleic acid-binding proteins"/>
    <property type="match status" value="1"/>
</dbReference>